<organism evidence="1 2">
    <name type="scientific">Gillisia limnaea (strain DSM 15749 / LMG 21470 / R-8282)</name>
    <dbReference type="NCBI Taxonomy" id="865937"/>
    <lineage>
        <taxon>Bacteria</taxon>
        <taxon>Pseudomonadati</taxon>
        <taxon>Bacteroidota</taxon>
        <taxon>Flavobacteriia</taxon>
        <taxon>Flavobacteriales</taxon>
        <taxon>Flavobacteriaceae</taxon>
        <taxon>Gillisia</taxon>
    </lineage>
</organism>
<protein>
    <submittedName>
        <fullName evidence="1">Uncharacterized protein</fullName>
    </submittedName>
</protein>
<dbReference type="AlphaFoldDB" id="H2C005"/>
<accession>H2C005</accession>
<gene>
    <name evidence="1" type="ORF">Gilli_1729</name>
</gene>
<sequence>MKEKKEQIKKLLINETQEDQQRVLLETAAECGTEEWRESVIDLMKRMKLIK</sequence>
<proteinExistence type="predicted"/>
<evidence type="ECO:0000313" key="1">
    <source>
        <dbReference type="EMBL" id="EHQ02372.1"/>
    </source>
</evidence>
<dbReference type="RefSeq" id="WP_006988682.1">
    <property type="nucleotide sequence ID" value="NZ_JH594606.1"/>
</dbReference>
<dbReference type="Proteomes" id="UP000003844">
    <property type="component" value="Unassembled WGS sequence"/>
</dbReference>
<keyword evidence="2" id="KW-1185">Reference proteome</keyword>
<dbReference type="HOGENOM" id="CLU_3099314_0_0_10"/>
<evidence type="ECO:0000313" key="2">
    <source>
        <dbReference type="Proteomes" id="UP000003844"/>
    </source>
</evidence>
<dbReference type="EMBL" id="JH594606">
    <property type="protein sequence ID" value="EHQ02372.1"/>
    <property type="molecule type" value="Genomic_DNA"/>
</dbReference>
<reference evidence="2" key="1">
    <citation type="journal article" date="2012" name="Stand. Genomic Sci.">
        <title>Genome sequence of the Antarctic rhodopsins-containing flavobacterium Gillisia limnaea type strain (R-8282(T)).</title>
        <authorList>
            <person name="Riedel T."/>
            <person name="Held B."/>
            <person name="Nolan M."/>
            <person name="Lucas S."/>
            <person name="Lapidus A."/>
            <person name="Tice H."/>
            <person name="Del Rio T.G."/>
            <person name="Cheng J.F."/>
            <person name="Han C."/>
            <person name="Tapia R."/>
            <person name="Goodwin L.A."/>
            <person name="Pitluck S."/>
            <person name="Liolios K."/>
            <person name="Mavromatis K."/>
            <person name="Pagani I."/>
            <person name="Ivanova N."/>
            <person name="Mikhailova N."/>
            <person name="Pati A."/>
            <person name="Chen A."/>
            <person name="Palaniappan K."/>
            <person name="Land M."/>
            <person name="Rohde M."/>
            <person name="Tindall B.J."/>
            <person name="Detter J.C."/>
            <person name="Goker M."/>
            <person name="Bristow J."/>
            <person name="Eisen J.A."/>
            <person name="Markowitz V."/>
            <person name="Hugenholtz P."/>
            <person name="Kyrpides N.C."/>
            <person name="Klenk H.P."/>
            <person name="Woyke T."/>
        </authorList>
    </citation>
    <scope>NUCLEOTIDE SEQUENCE [LARGE SCALE GENOMIC DNA]</scope>
    <source>
        <strain evidence="2">DSM 15749 / LMG 21470 / R-8282</strain>
    </source>
</reference>
<name>H2C005_GILLR</name>
<dbReference type="STRING" id="865937.Gilli_1729"/>